<evidence type="ECO:0000313" key="2">
    <source>
        <dbReference type="Proteomes" id="UP000028725"/>
    </source>
</evidence>
<organism evidence="1 2">
    <name type="scientific">Hyalangium minutum</name>
    <dbReference type="NCBI Taxonomy" id="394096"/>
    <lineage>
        <taxon>Bacteria</taxon>
        <taxon>Pseudomonadati</taxon>
        <taxon>Myxococcota</taxon>
        <taxon>Myxococcia</taxon>
        <taxon>Myxococcales</taxon>
        <taxon>Cystobacterineae</taxon>
        <taxon>Archangiaceae</taxon>
        <taxon>Hyalangium</taxon>
    </lineage>
</organism>
<dbReference type="AlphaFoldDB" id="A0A085VSW3"/>
<keyword evidence="2" id="KW-1185">Reference proteome</keyword>
<name>A0A085VSW3_9BACT</name>
<proteinExistence type="predicted"/>
<dbReference type="EMBL" id="JMCB01000035">
    <property type="protein sequence ID" value="KFE58526.1"/>
    <property type="molecule type" value="Genomic_DNA"/>
</dbReference>
<accession>A0A085VSW3</accession>
<evidence type="ECO:0000313" key="1">
    <source>
        <dbReference type="EMBL" id="KFE58526.1"/>
    </source>
</evidence>
<sequence length="194" mass="21244">MSADTAQTSTALEEQEVSGAFAEVQAEPVPLLELADELAAQAATLDAAVPPTIVCNPKWTTITSVANGRYVSAEVGWGGTQYGTLRARAYRADLWERYQLCYFAGTYALKSLANGRYVSAEIGWGGDTFGTLRARATEVAAWERFYIIPLSGGQYALRSYAKNFYVSAEIGWAGDRYGTLRARATAIQLWELFR</sequence>
<dbReference type="STRING" id="394096.DB31_6247"/>
<dbReference type="CDD" id="cd00257">
    <property type="entry name" value="beta-trefoil_FSCN-like"/>
    <property type="match status" value="1"/>
</dbReference>
<dbReference type="Proteomes" id="UP000028725">
    <property type="component" value="Unassembled WGS sequence"/>
</dbReference>
<gene>
    <name evidence="1" type="ORF">DB31_6247</name>
</gene>
<dbReference type="Gene3D" id="2.80.10.50">
    <property type="match status" value="2"/>
</dbReference>
<dbReference type="SUPFAM" id="SSF50405">
    <property type="entry name" value="Actin-crosslinking proteins"/>
    <property type="match status" value="1"/>
</dbReference>
<comment type="caution">
    <text evidence="1">The sequence shown here is derived from an EMBL/GenBank/DDBJ whole genome shotgun (WGS) entry which is preliminary data.</text>
</comment>
<protein>
    <submittedName>
        <fullName evidence="1">Uncharacterized protein</fullName>
    </submittedName>
</protein>
<reference evidence="1 2" key="1">
    <citation type="submission" date="2014-04" db="EMBL/GenBank/DDBJ databases">
        <title>Genome assembly of Hyalangium minutum DSM 14724.</title>
        <authorList>
            <person name="Sharma G."/>
            <person name="Subramanian S."/>
        </authorList>
    </citation>
    <scope>NUCLEOTIDE SEQUENCE [LARGE SCALE GENOMIC DNA]</scope>
    <source>
        <strain evidence="1 2">DSM 14724</strain>
    </source>
</reference>
<dbReference type="InterPro" id="IPR008999">
    <property type="entry name" value="Actin-crosslinking"/>
</dbReference>